<feature type="compositionally biased region" description="Pro residues" evidence="1">
    <location>
        <begin position="46"/>
        <end position="73"/>
    </location>
</feature>
<feature type="compositionally biased region" description="Pro residues" evidence="1">
    <location>
        <begin position="89"/>
        <end position="98"/>
    </location>
</feature>
<dbReference type="Proteomes" id="UP000298030">
    <property type="component" value="Unassembled WGS sequence"/>
</dbReference>
<feature type="region of interest" description="Disordered" evidence="1">
    <location>
        <begin position="26"/>
        <end position="122"/>
    </location>
</feature>
<protein>
    <submittedName>
        <fullName evidence="2">Uncharacterized protein</fullName>
    </submittedName>
</protein>
<reference evidence="2 3" key="1">
    <citation type="journal article" date="2019" name="Nat. Ecol. Evol.">
        <title>Megaphylogeny resolves global patterns of mushroom evolution.</title>
        <authorList>
            <person name="Varga T."/>
            <person name="Krizsan K."/>
            <person name="Foldi C."/>
            <person name="Dima B."/>
            <person name="Sanchez-Garcia M."/>
            <person name="Sanchez-Ramirez S."/>
            <person name="Szollosi G.J."/>
            <person name="Szarkandi J.G."/>
            <person name="Papp V."/>
            <person name="Albert L."/>
            <person name="Andreopoulos W."/>
            <person name="Angelini C."/>
            <person name="Antonin V."/>
            <person name="Barry K.W."/>
            <person name="Bougher N.L."/>
            <person name="Buchanan P."/>
            <person name="Buyck B."/>
            <person name="Bense V."/>
            <person name="Catcheside P."/>
            <person name="Chovatia M."/>
            <person name="Cooper J."/>
            <person name="Damon W."/>
            <person name="Desjardin D."/>
            <person name="Finy P."/>
            <person name="Geml J."/>
            <person name="Haridas S."/>
            <person name="Hughes K."/>
            <person name="Justo A."/>
            <person name="Karasinski D."/>
            <person name="Kautmanova I."/>
            <person name="Kiss B."/>
            <person name="Kocsube S."/>
            <person name="Kotiranta H."/>
            <person name="LaButti K.M."/>
            <person name="Lechner B.E."/>
            <person name="Liimatainen K."/>
            <person name="Lipzen A."/>
            <person name="Lukacs Z."/>
            <person name="Mihaltcheva S."/>
            <person name="Morgado L.N."/>
            <person name="Niskanen T."/>
            <person name="Noordeloos M.E."/>
            <person name="Ohm R.A."/>
            <person name="Ortiz-Santana B."/>
            <person name="Ovrebo C."/>
            <person name="Racz N."/>
            <person name="Riley R."/>
            <person name="Savchenko A."/>
            <person name="Shiryaev A."/>
            <person name="Soop K."/>
            <person name="Spirin V."/>
            <person name="Szebenyi C."/>
            <person name="Tomsovsky M."/>
            <person name="Tulloss R.E."/>
            <person name="Uehling J."/>
            <person name="Grigoriev I.V."/>
            <person name="Vagvolgyi C."/>
            <person name="Papp T."/>
            <person name="Martin F.M."/>
            <person name="Miettinen O."/>
            <person name="Hibbett D.S."/>
            <person name="Nagy L.G."/>
        </authorList>
    </citation>
    <scope>NUCLEOTIDE SEQUENCE [LARGE SCALE GENOMIC DNA]</scope>
    <source>
        <strain evidence="2 3">FP101781</strain>
    </source>
</reference>
<organism evidence="2 3">
    <name type="scientific">Coprinellus micaceus</name>
    <name type="common">Glistening ink-cap mushroom</name>
    <name type="synonym">Coprinus micaceus</name>
    <dbReference type="NCBI Taxonomy" id="71717"/>
    <lineage>
        <taxon>Eukaryota</taxon>
        <taxon>Fungi</taxon>
        <taxon>Dikarya</taxon>
        <taxon>Basidiomycota</taxon>
        <taxon>Agaricomycotina</taxon>
        <taxon>Agaricomycetes</taxon>
        <taxon>Agaricomycetidae</taxon>
        <taxon>Agaricales</taxon>
        <taxon>Agaricineae</taxon>
        <taxon>Psathyrellaceae</taxon>
        <taxon>Coprinellus</taxon>
    </lineage>
</organism>
<evidence type="ECO:0000313" key="3">
    <source>
        <dbReference type="Proteomes" id="UP000298030"/>
    </source>
</evidence>
<accession>A0A4Y7SZI0</accession>
<evidence type="ECO:0000256" key="1">
    <source>
        <dbReference type="SAM" id="MobiDB-lite"/>
    </source>
</evidence>
<gene>
    <name evidence="2" type="ORF">FA13DRAFT_947331</name>
</gene>
<evidence type="ECO:0000313" key="2">
    <source>
        <dbReference type="EMBL" id="TEB27277.1"/>
    </source>
</evidence>
<feature type="compositionally biased region" description="Low complexity" evidence="1">
    <location>
        <begin position="30"/>
        <end position="45"/>
    </location>
</feature>
<comment type="caution">
    <text evidence="2">The sequence shown here is derived from an EMBL/GenBank/DDBJ whole genome shotgun (WGS) entry which is preliminary data.</text>
</comment>
<dbReference type="EMBL" id="QPFP01000041">
    <property type="protein sequence ID" value="TEB27277.1"/>
    <property type="molecule type" value="Genomic_DNA"/>
</dbReference>
<proteinExistence type="predicted"/>
<keyword evidence="3" id="KW-1185">Reference proteome</keyword>
<dbReference type="AlphaFoldDB" id="A0A4Y7SZI0"/>
<sequence>MRASPRGRSVAPCPLDHNHTLFSMEGKFQLPSLTTFQPTTPTSTQAPPPPHPVRPNPQPPTPTPSDPSPPPSYPSDGVTPAAQRKRFPSVPPVSPAPPRKVEATGSPGPTSDTLDDGPRYMPASHPLQPMLLVSFQRTRRLPAYTHHHPVSGLPHTGLRRPQMQEASDQTGFPLNDDGGGGLPSRVRPTKIAPPLLHGCTRGRVIFV</sequence>
<name>A0A4Y7SZI0_COPMI</name>